<accession>A0A9E8A5K2</accession>
<name>A0A9E8A5K2_9HYPH</name>
<reference evidence="1" key="1">
    <citation type="submission" date="2022-08" db="EMBL/GenBank/DDBJ databases">
        <title>Complete Genome Sequences of 2 Bosea sp. soil isolates.</title>
        <authorList>
            <person name="Alvarez Arevalo M."/>
            <person name="Sterndorff E.B."/>
            <person name="Faurdal D."/>
            <person name="Joergensen T.S."/>
            <person name="Weber T."/>
        </authorList>
    </citation>
    <scope>NUCLEOTIDE SEQUENCE</scope>
    <source>
        <strain evidence="1">NBC_00436</strain>
    </source>
</reference>
<sequence length="107" mass="11834">MPRPLLADLSREGFQDLSWHVLRKVHLALPPNPEDGPRSVAEFADLMIAGVANEVWGAQPFNVQSAIEVLNWAVPRGSGAITISEKRRDQLEKAVLARQRRRASAGQ</sequence>
<dbReference type="EMBL" id="CP102774">
    <property type="protein sequence ID" value="UZF88010.1"/>
    <property type="molecule type" value="Genomic_DNA"/>
</dbReference>
<dbReference type="AlphaFoldDB" id="A0A9E8A5K2"/>
<protein>
    <submittedName>
        <fullName evidence="1">Uncharacterized protein</fullName>
    </submittedName>
</protein>
<evidence type="ECO:0000313" key="1">
    <source>
        <dbReference type="EMBL" id="UZF88010.1"/>
    </source>
</evidence>
<organism evidence="1">
    <name type="scientific">Bosea sp. NBC_00436</name>
    <dbReference type="NCBI Taxonomy" id="2969620"/>
    <lineage>
        <taxon>Bacteria</taxon>
        <taxon>Pseudomonadati</taxon>
        <taxon>Pseudomonadota</taxon>
        <taxon>Alphaproteobacteria</taxon>
        <taxon>Hyphomicrobiales</taxon>
        <taxon>Boseaceae</taxon>
        <taxon>Bosea</taxon>
    </lineage>
</organism>
<proteinExistence type="predicted"/>
<gene>
    <name evidence="1" type="ORF">NWE54_04270</name>
</gene>